<dbReference type="EMBL" id="PDFK01000004">
    <property type="protein sequence ID" value="PKU50912.1"/>
    <property type="molecule type" value="Genomic_DNA"/>
</dbReference>
<accession>A0A2I0UY75</accession>
<evidence type="ECO:0000313" key="2">
    <source>
        <dbReference type="Proteomes" id="UP000234956"/>
    </source>
</evidence>
<reference evidence="1 2" key="1">
    <citation type="submission" date="2017-10" db="EMBL/GenBank/DDBJ databases">
        <title>Draft genome of Lysinibacillus fusiformis strain Juneja, a laboratory-derived pathogen of Drosophila melanogaster.</title>
        <authorList>
            <person name="Smith B.R."/>
            <person name="Unckless R.L."/>
        </authorList>
    </citation>
    <scope>NUCLEOTIDE SEQUENCE [LARGE SCALE GENOMIC DNA]</scope>
    <source>
        <strain evidence="1 2">Juneja</strain>
    </source>
</reference>
<sequence length="77" mass="9338">MEQLIKEIMSQSSQYKVQIIKRKDCLYTIEVFMWQEEYEYEYWRPIKKDLTLVETEEGAIALAIEHLSVYSGEQCFY</sequence>
<proteinExistence type="predicted"/>
<name>A0A2I0UY75_9BACI</name>
<organism evidence="1 2">
    <name type="scientific">Lysinibacillus fusiformis</name>
    <dbReference type="NCBI Taxonomy" id="28031"/>
    <lineage>
        <taxon>Bacteria</taxon>
        <taxon>Bacillati</taxon>
        <taxon>Bacillota</taxon>
        <taxon>Bacilli</taxon>
        <taxon>Bacillales</taxon>
        <taxon>Bacillaceae</taxon>
        <taxon>Lysinibacillus</taxon>
    </lineage>
</organism>
<protein>
    <submittedName>
        <fullName evidence="1">Uncharacterized protein</fullName>
    </submittedName>
</protein>
<dbReference type="Proteomes" id="UP000234956">
    <property type="component" value="Unassembled WGS sequence"/>
</dbReference>
<dbReference type="AlphaFoldDB" id="A0A2I0UY75"/>
<comment type="caution">
    <text evidence="1">The sequence shown here is derived from an EMBL/GenBank/DDBJ whole genome shotgun (WGS) entry which is preliminary data.</text>
</comment>
<dbReference type="RefSeq" id="WP_036127602.1">
    <property type="nucleotide sequence ID" value="NZ_PDFK01000004.1"/>
</dbReference>
<evidence type="ECO:0000313" key="1">
    <source>
        <dbReference type="EMBL" id="PKU50912.1"/>
    </source>
</evidence>
<gene>
    <name evidence="1" type="ORF">CRI88_14610</name>
</gene>